<dbReference type="OrthoDB" id="9784844at2"/>
<dbReference type="Pfam" id="PF06161">
    <property type="entry name" value="DUF975"/>
    <property type="match status" value="1"/>
</dbReference>
<dbReference type="PANTHER" id="PTHR40076:SF1">
    <property type="entry name" value="MEMBRANE PROTEIN"/>
    <property type="match status" value="1"/>
</dbReference>
<dbReference type="STRING" id="118967.SAMN02745191_0432"/>
<dbReference type="EMBL" id="FUWY01000001">
    <property type="protein sequence ID" value="SJZ39275.1"/>
    <property type="molecule type" value="Genomic_DNA"/>
</dbReference>
<keyword evidence="1" id="KW-0812">Transmembrane</keyword>
<keyword evidence="1" id="KW-0472">Membrane</keyword>
<proteinExistence type="predicted"/>
<evidence type="ECO:0000313" key="2">
    <source>
        <dbReference type="EMBL" id="SJZ39275.1"/>
    </source>
</evidence>
<feature type="transmembrane region" description="Helical" evidence="1">
    <location>
        <begin position="83"/>
        <end position="110"/>
    </location>
</feature>
<dbReference type="AlphaFoldDB" id="A0A1T4KAC7"/>
<dbReference type="RefSeq" id="WP_078710870.1">
    <property type="nucleotide sequence ID" value="NZ_FUWY01000001.1"/>
</dbReference>
<keyword evidence="1" id="KW-1133">Transmembrane helix</keyword>
<name>A0A1T4KAC7_9FIRM</name>
<protein>
    <submittedName>
        <fullName evidence="2">Uncharacterized membrane protein</fullName>
    </submittedName>
</protein>
<gene>
    <name evidence="2" type="ORF">SAMN02745191_0432</name>
</gene>
<feature type="transmembrane region" description="Helical" evidence="1">
    <location>
        <begin position="42"/>
        <end position="63"/>
    </location>
</feature>
<sequence>MDGRELKAKAREQLKPVFWIMIGCALVLSIIYYLIDNAKNPLVYFIFLFVYCPLLMGFNWMTLDLADGKEVKFAQLVDGFNDYGRVIVFEIVNTLLLVGWTLLFIIPGIIKMYSYIMAPYIMKDNPEMSGLDAISESRAMMAGHKADLFFIHLSFFGWIILSIVTFGIVGLYTTPYTSVTVANFYRMLKSREEVVHIEL</sequence>
<dbReference type="Proteomes" id="UP000243297">
    <property type="component" value="Unassembled WGS sequence"/>
</dbReference>
<evidence type="ECO:0000313" key="3">
    <source>
        <dbReference type="Proteomes" id="UP000243297"/>
    </source>
</evidence>
<accession>A0A1T4KAC7</accession>
<feature type="transmembrane region" description="Helical" evidence="1">
    <location>
        <begin position="148"/>
        <end position="172"/>
    </location>
</feature>
<feature type="transmembrane region" description="Helical" evidence="1">
    <location>
        <begin position="16"/>
        <end position="35"/>
    </location>
</feature>
<organism evidence="2 3">
    <name type="scientific">Anaerorhabdus furcosa</name>
    <dbReference type="NCBI Taxonomy" id="118967"/>
    <lineage>
        <taxon>Bacteria</taxon>
        <taxon>Bacillati</taxon>
        <taxon>Bacillota</taxon>
        <taxon>Erysipelotrichia</taxon>
        <taxon>Erysipelotrichales</taxon>
        <taxon>Erysipelotrichaceae</taxon>
        <taxon>Anaerorhabdus</taxon>
    </lineage>
</organism>
<keyword evidence="3" id="KW-1185">Reference proteome</keyword>
<dbReference type="PANTHER" id="PTHR40076">
    <property type="entry name" value="MEMBRANE PROTEIN-RELATED"/>
    <property type="match status" value="1"/>
</dbReference>
<evidence type="ECO:0000256" key="1">
    <source>
        <dbReference type="SAM" id="Phobius"/>
    </source>
</evidence>
<reference evidence="3" key="1">
    <citation type="submission" date="2017-02" db="EMBL/GenBank/DDBJ databases">
        <authorList>
            <person name="Varghese N."/>
            <person name="Submissions S."/>
        </authorList>
    </citation>
    <scope>NUCLEOTIDE SEQUENCE [LARGE SCALE GENOMIC DNA]</scope>
    <source>
        <strain evidence="3">ATCC 25662</strain>
    </source>
</reference>
<dbReference type="InterPro" id="IPR010380">
    <property type="entry name" value="DUF975"/>
</dbReference>